<protein>
    <submittedName>
        <fullName evidence="1">Uncharacterized protein</fullName>
    </submittedName>
</protein>
<dbReference type="SUPFAM" id="SSF48452">
    <property type="entry name" value="TPR-like"/>
    <property type="match status" value="1"/>
</dbReference>
<dbReference type="InterPro" id="IPR011990">
    <property type="entry name" value="TPR-like_helical_dom_sf"/>
</dbReference>
<gene>
    <name evidence="1" type="ORF">RAMLITH_14640</name>
</gene>
<dbReference type="AlphaFoldDB" id="A0A7X6DH49"/>
<organism evidence="1 2">
    <name type="scientific">Ramlibacter lithotrophicus</name>
    <dbReference type="NCBI Taxonomy" id="2606681"/>
    <lineage>
        <taxon>Bacteria</taxon>
        <taxon>Pseudomonadati</taxon>
        <taxon>Pseudomonadota</taxon>
        <taxon>Betaproteobacteria</taxon>
        <taxon>Burkholderiales</taxon>
        <taxon>Comamonadaceae</taxon>
        <taxon>Ramlibacter</taxon>
    </lineage>
</organism>
<dbReference type="RefSeq" id="WP_168108199.1">
    <property type="nucleotide sequence ID" value="NZ_VTOX01000005.1"/>
</dbReference>
<dbReference type="Proteomes" id="UP000521868">
    <property type="component" value="Unassembled WGS sequence"/>
</dbReference>
<keyword evidence="2" id="KW-1185">Reference proteome</keyword>
<sequence length="304" mass="32943">MRLGKTAPVRRAAHAIARRGRPGADTHLQGQALLVLAHAYVLESRFRLAYRCCSQARERFARHSDDRGLAESAGVLSYVLSTLGLHELAARAAVECISMPRSARAPLVQAFGLNYSGVAAFWAQDFATASGVLEASAWYAGEAPGGGAGFHPLVNAGLCEALRIVHGEADADLSQMEFIVARARAMEHRGRVGTLPLGSRDIGLLLLAFEECFLACRLGNLEEADVCYQVCRDLATRLPPTSWLYAVTWWARVEWAQARGRRAEARSSAAQMAASARLGEHTPLRVLGLSIEHSLRFAGGQRQP</sequence>
<reference evidence="1 2" key="1">
    <citation type="journal article" date="2020" name="Nature">
        <title>Bacterial chemolithoautotrophy via manganese oxidation.</title>
        <authorList>
            <person name="Yu H."/>
            <person name="Leadbetter J.R."/>
        </authorList>
    </citation>
    <scope>NUCLEOTIDE SEQUENCE [LARGE SCALE GENOMIC DNA]</scope>
    <source>
        <strain evidence="1 2">RBP-1</strain>
    </source>
</reference>
<proteinExistence type="predicted"/>
<name>A0A7X6DH49_9BURK</name>
<accession>A0A7X6DH49</accession>
<dbReference type="EMBL" id="VTOX01000005">
    <property type="protein sequence ID" value="NKE67064.1"/>
    <property type="molecule type" value="Genomic_DNA"/>
</dbReference>
<comment type="caution">
    <text evidence="1">The sequence shown here is derived from an EMBL/GenBank/DDBJ whole genome shotgun (WGS) entry which is preliminary data.</text>
</comment>
<evidence type="ECO:0000313" key="1">
    <source>
        <dbReference type="EMBL" id="NKE67064.1"/>
    </source>
</evidence>
<evidence type="ECO:0000313" key="2">
    <source>
        <dbReference type="Proteomes" id="UP000521868"/>
    </source>
</evidence>